<sequence length="110" mass="12554">MSEQTQFKFRPGDTVRVHYRIIEGDKVRTQPYEGIVISRRGAATSKTFIVRKYGADGIGVERIFQLSSPNIEKLDIVRRGDVRRAKLFYLRGRTGKLATRVKEAVAKKQA</sequence>
<dbReference type="PANTHER" id="PTHR15680:SF9">
    <property type="entry name" value="LARGE RIBOSOMAL SUBUNIT PROTEIN BL19M"/>
    <property type="match status" value="1"/>
</dbReference>
<dbReference type="AlphaFoldDB" id="A0A0G1PDS0"/>
<dbReference type="Proteomes" id="UP000034732">
    <property type="component" value="Unassembled WGS sequence"/>
</dbReference>
<dbReference type="Pfam" id="PF01245">
    <property type="entry name" value="Ribosomal_L19"/>
    <property type="match status" value="1"/>
</dbReference>
<dbReference type="GO" id="GO:0003735">
    <property type="term" value="F:structural constituent of ribosome"/>
    <property type="evidence" value="ECO:0007669"/>
    <property type="project" value="InterPro"/>
</dbReference>
<dbReference type="InterPro" id="IPR018257">
    <property type="entry name" value="Ribosomal_bL19_CS"/>
</dbReference>
<comment type="function">
    <text evidence="4">This protein is located at the 30S-50S ribosomal subunit interface and may play a role in the structure and function of the aminoacyl-tRNA binding site.</text>
</comment>
<comment type="caution">
    <text evidence="5">The sequence shown here is derived from an EMBL/GenBank/DDBJ whole genome shotgun (WGS) entry which is preliminary data.</text>
</comment>
<dbReference type="PRINTS" id="PR00061">
    <property type="entry name" value="RIBOSOMALL19"/>
</dbReference>
<dbReference type="EMBL" id="LCMF01000010">
    <property type="protein sequence ID" value="KKU30886.1"/>
    <property type="molecule type" value="Genomic_DNA"/>
</dbReference>
<dbReference type="PIRSF" id="PIRSF002191">
    <property type="entry name" value="Ribosomal_L19"/>
    <property type="match status" value="1"/>
</dbReference>
<evidence type="ECO:0000313" key="5">
    <source>
        <dbReference type="EMBL" id="KKU30886.1"/>
    </source>
</evidence>
<name>A0A0G1PDS0_UNCKA</name>
<dbReference type="InterPro" id="IPR038657">
    <property type="entry name" value="Ribosomal_bL19_sf"/>
</dbReference>
<dbReference type="PATRIC" id="fig|1619107.3.peg.199"/>
<evidence type="ECO:0000256" key="1">
    <source>
        <dbReference type="ARBA" id="ARBA00005781"/>
    </source>
</evidence>
<evidence type="ECO:0000256" key="3">
    <source>
        <dbReference type="ARBA" id="ARBA00023274"/>
    </source>
</evidence>
<evidence type="ECO:0000256" key="2">
    <source>
        <dbReference type="ARBA" id="ARBA00022980"/>
    </source>
</evidence>
<proteinExistence type="inferred from homology"/>
<dbReference type="InterPro" id="IPR001857">
    <property type="entry name" value="Ribosomal_bL19"/>
</dbReference>
<comment type="similarity">
    <text evidence="1 4">Belongs to the bacterial ribosomal protein bL19 family.</text>
</comment>
<reference evidence="5 6" key="1">
    <citation type="journal article" date="2015" name="Nature">
        <title>rRNA introns, odd ribosomes, and small enigmatic genomes across a large radiation of phyla.</title>
        <authorList>
            <person name="Brown C.T."/>
            <person name="Hug L.A."/>
            <person name="Thomas B.C."/>
            <person name="Sharon I."/>
            <person name="Castelle C.J."/>
            <person name="Singh A."/>
            <person name="Wilkins M.J."/>
            <person name="Williams K.H."/>
            <person name="Banfield J.F."/>
        </authorList>
    </citation>
    <scope>NUCLEOTIDE SEQUENCE [LARGE SCALE GENOMIC DNA]</scope>
</reference>
<keyword evidence="2 5" id="KW-0689">Ribosomal protein</keyword>
<protein>
    <recommendedName>
        <fullName evidence="4">50S ribosomal protein L19</fullName>
    </recommendedName>
</protein>
<evidence type="ECO:0000313" key="6">
    <source>
        <dbReference type="Proteomes" id="UP000034732"/>
    </source>
</evidence>
<dbReference type="SUPFAM" id="SSF50104">
    <property type="entry name" value="Translation proteins SH3-like domain"/>
    <property type="match status" value="1"/>
</dbReference>
<organism evidence="5 6">
    <name type="scientific">candidate division WWE3 bacterium GW2011_GWA1_46_21</name>
    <dbReference type="NCBI Taxonomy" id="1619107"/>
    <lineage>
        <taxon>Bacteria</taxon>
        <taxon>Katanobacteria</taxon>
    </lineage>
</organism>
<dbReference type="GO" id="GO:0006412">
    <property type="term" value="P:translation"/>
    <property type="evidence" value="ECO:0007669"/>
    <property type="project" value="InterPro"/>
</dbReference>
<keyword evidence="3 4" id="KW-0687">Ribonucleoprotein</keyword>
<dbReference type="GO" id="GO:0022625">
    <property type="term" value="C:cytosolic large ribosomal subunit"/>
    <property type="evidence" value="ECO:0007669"/>
    <property type="project" value="TreeGrafter"/>
</dbReference>
<dbReference type="PANTHER" id="PTHR15680">
    <property type="entry name" value="RIBOSOMAL PROTEIN L19"/>
    <property type="match status" value="1"/>
</dbReference>
<evidence type="ECO:0000256" key="4">
    <source>
        <dbReference type="RuleBase" id="RU000559"/>
    </source>
</evidence>
<dbReference type="InterPro" id="IPR008991">
    <property type="entry name" value="Translation_prot_SH3-like_sf"/>
</dbReference>
<accession>A0A0G1PDS0</accession>
<gene>
    <name evidence="5" type="ORF">UX44_C0010G0003</name>
</gene>
<dbReference type="PROSITE" id="PS01015">
    <property type="entry name" value="RIBOSOMAL_L19"/>
    <property type="match status" value="1"/>
</dbReference>
<dbReference type="NCBIfam" id="TIGR01024">
    <property type="entry name" value="rplS_bact"/>
    <property type="match status" value="1"/>
</dbReference>
<dbReference type="Gene3D" id="2.30.30.790">
    <property type="match status" value="1"/>
</dbReference>